<dbReference type="EMBL" id="VLLK01000001">
    <property type="protein sequence ID" value="TWJ08848.1"/>
    <property type="molecule type" value="Genomic_DNA"/>
</dbReference>
<keyword evidence="3" id="KW-1185">Reference proteome</keyword>
<dbReference type="AlphaFoldDB" id="A0A562UTD7"/>
<dbReference type="RefSeq" id="WP_067596610.1">
    <property type="nucleotide sequence ID" value="NZ_CP015963.1"/>
</dbReference>
<proteinExistence type="predicted"/>
<dbReference type="Proteomes" id="UP000320547">
    <property type="component" value="Unassembled WGS sequence"/>
</dbReference>
<name>A0A562UTD7_9SPHN</name>
<keyword evidence="2" id="KW-0560">Oxidoreductase</keyword>
<dbReference type="STRING" id="476157.GCA_001663155_00277"/>
<dbReference type="InterPro" id="IPR029032">
    <property type="entry name" value="AhpD-like"/>
</dbReference>
<dbReference type="Pfam" id="PF02627">
    <property type="entry name" value="CMD"/>
    <property type="match status" value="1"/>
</dbReference>
<keyword evidence="2" id="KW-0575">Peroxidase</keyword>
<evidence type="ECO:0000313" key="2">
    <source>
        <dbReference type="EMBL" id="TWJ08848.1"/>
    </source>
</evidence>
<comment type="caution">
    <text evidence="2">The sequence shown here is derived from an EMBL/GenBank/DDBJ whole genome shotgun (WGS) entry which is preliminary data.</text>
</comment>
<sequence length="193" mass="21572">MRLKSPRVEPLDLEQLDEEQTKALAPFADPDNKVGGGRVLNIFRTLAHAPDALSAFLAWGNYILSRRNSLPPREREIVILRVGWLCKSGYEFAQHTRIGKMCGLTDEDIARIKQGPDAEGWTPIEAAMLRAADELVSDHHVSDATWEALEELGTKGRMDLAFTVGQYTQVSMFLNTLGIQLEDEDEADPDLRP</sequence>
<protein>
    <submittedName>
        <fullName evidence="2">Alkylhydroperoxidase family enzyme</fullName>
    </submittedName>
</protein>
<dbReference type="PANTHER" id="PTHR34846">
    <property type="entry name" value="4-CARBOXYMUCONOLACTONE DECARBOXYLASE FAMILY PROTEIN (AFU_ORTHOLOGUE AFUA_6G11590)"/>
    <property type="match status" value="1"/>
</dbReference>
<dbReference type="OrthoDB" id="4704294at2"/>
<feature type="domain" description="Carboxymuconolactone decarboxylase-like" evidence="1">
    <location>
        <begin position="50"/>
        <end position="134"/>
    </location>
</feature>
<dbReference type="Gene3D" id="1.20.1290.10">
    <property type="entry name" value="AhpD-like"/>
    <property type="match status" value="1"/>
</dbReference>
<accession>A0A562UTD7</accession>
<reference evidence="2 3" key="1">
    <citation type="submission" date="2019-07" db="EMBL/GenBank/DDBJ databases">
        <title>Genomic Encyclopedia of Archaeal and Bacterial Type Strains, Phase II (KMG-II): from individual species to whole genera.</title>
        <authorList>
            <person name="Goeker M."/>
        </authorList>
    </citation>
    <scope>NUCLEOTIDE SEQUENCE [LARGE SCALE GENOMIC DNA]</scope>
    <source>
        <strain evidence="2 3">ATCC BAA-2084</strain>
    </source>
</reference>
<dbReference type="PANTHER" id="PTHR34846:SF5">
    <property type="entry name" value="CARBOXYMUCONOLACTONE DECARBOXYLASE-LIKE DOMAIN-CONTAINING PROTEIN"/>
    <property type="match status" value="1"/>
</dbReference>
<dbReference type="InterPro" id="IPR003779">
    <property type="entry name" value="CMD-like"/>
</dbReference>
<evidence type="ECO:0000313" key="3">
    <source>
        <dbReference type="Proteomes" id="UP000320547"/>
    </source>
</evidence>
<dbReference type="SUPFAM" id="SSF69118">
    <property type="entry name" value="AhpD-like"/>
    <property type="match status" value="1"/>
</dbReference>
<organism evidence="2 3">
    <name type="scientific">Altererythrobacter ishigakiensis</name>
    <dbReference type="NCBI Taxonomy" id="476157"/>
    <lineage>
        <taxon>Bacteria</taxon>
        <taxon>Pseudomonadati</taxon>
        <taxon>Pseudomonadota</taxon>
        <taxon>Alphaproteobacteria</taxon>
        <taxon>Sphingomonadales</taxon>
        <taxon>Erythrobacteraceae</taxon>
        <taxon>Altererythrobacter</taxon>
    </lineage>
</organism>
<dbReference type="GO" id="GO:0051920">
    <property type="term" value="F:peroxiredoxin activity"/>
    <property type="evidence" value="ECO:0007669"/>
    <property type="project" value="InterPro"/>
</dbReference>
<gene>
    <name evidence="2" type="ORF">JN10_0467</name>
</gene>
<evidence type="ECO:0000259" key="1">
    <source>
        <dbReference type="Pfam" id="PF02627"/>
    </source>
</evidence>